<dbReference type="RefSeq" id="WP_167667978.1">
    <property type="nucleotide sequence ID" value="NZ_FMAH01000013.1"/>
</dbReference>
<dbReference type="Proteomes" id="UP000199435">
    <property type="component" value="Unassembled WGS sequence"/>
</dbReference>
<gene>
    <name evidence="2" type="ORF">GA0061102_101326</name>
</gene>
<dbReference type="STRING" id="411945.GA0061102_101326"/>
<name>A0A1C3VHU9_9HYPH</name>
<reference evidence="3" key="1">
    <citation type="submission" date="2016-08" db="EMBL/GenBank/DDBJ databases">
        <authorList>
            <person name="Varghese N."/>
            <person name="Submissions Spin"/>
        </authorList>
    </citation>
    <scope>NUCLEOTIDE SEQUENCE [LARGE SCALE GENOMIC DNA]</scope>
    <source>
        <strain evidence="3">HAMBI 2971</strain>
    </source>
</reference>
<dbReference type="EMBL" id="FMAH01000013">
    <property type="protein sequence ID" value="SCB27094.1"/>
    <property type="molecule type" value="Genomic_DNA"/>
</dbReference>
<keyword evidence="3" id="KW-1185">Reference proteome</keyword>
<dbReference type="AlphaFoldDB" id="A0A1C3VHU9"/>
<evidence type="ECO:0000313" key="2">
    <source>
        <dbReference type="EMBL" id="SCB27094.1"/>
    </source>
</evidence>
<feature type="coiled-coil region" evidence="1">
    <location>
        <begin position="5"/>
        <end position="32"/>
    </location>
</feature>
<proteinExistence type="predicted"/>
<accession>A0A1C3VHU9</accession>
<protein>
    <submittedName>
        <fullName evidence="2">Uncharacterized protein</fullName>
    </submittedName>
</protein>
<sequence>MVSIVEELKGKLAELDARLEEIEAEALALESQKAAFVTVIKVFDPARHLRLLSRPRGRIDLHLVAV</sequence>
<keyword evidence="1" id="KW-0175">Coiled coil</keyword>
<evidence type="ECO:0000313" key="3">
    <source>
        <dbReference type="Proteomes" id="UP000199435"/>
    </source>
</evidence>
<evidence type="ECO:0000256" key="1">
    <source>
        <dbReference type="SAM" id="Coils"/>
    </source>
</evidence>
<organism evidence="2 3">
    <name type="scientific">Rhizobium miluonense</name>
    <dbReference type="NCBI Taxonomy" id="411945"/>
    <lineage>
        <taxon>Bacteria</taxon>
        <taxon>Pseudomonadati</taxon>
        <taxon>Pseudomonadota</taxon>
        <taxon>Alphaproteobacteria</taxon>
        <taxon>Hyphomicrobiales</taxon>
        <taxon>Rhizobiaceae</taxon>
        <taxon>Rhizobium/Agrobacterium group</taxon>
        <taxon>Rhizobium</taxon>
    </lineage>
</organism>